<dbReference type="HOGENOM" id="CLU_736959_0_0_2"/>
<feature type="transmembrane region" description="Helical" evidence="1">
    <location>
        <begin position="108"/>
        <end position="132"/>
    </location>
</feature>
<proteinExistence type="predicted"/>
<evidence type="ECO:0000313" key="3">
    <source>
        <dbReference type="Proteomes" id="UP000006565"/>
    </source>
</evidence>
<dbReference type="OrthoDB" id="117626at2157"/>
<dbReference type="EMBL" id="CP002117">
    <property type="protein sequence ID" value="ADN35898.1"/>
    <property type="molecule type" value="Genomic_DNA"/>
</dbReference>
<dbReference type="KEGG" id="mpi:Mpet_1132"/>
<gene>
    <name evidence="2" type="ordered locus">Mpet_1132</name>
</gene>
<feature type="transmembrane region" description="Helical" evidence="1">
    <location>
        <begin position="283"/>
        <end position="306"/>
    </location>
</feature>
<feature type="transmembrane region" description="Helical" evidence="1">
    <location>
        <begin position="326"/>
        <end position="357"/>
    </location>
</feature>
<feature type="transmembrane region" description="Helical" evidence="1">
    <location>
        <begin position="70"/>
        <end position="87"/>
    </location>
</feature>
<dbReference type="eggNOG" id="arCOG08211">
    <property type="taxonomic scope" value="Archaea"/>
</dbReference>
<evidence type="ECO:0000256" key="1">
    <source>
        <dbReference type="SAM" id="Phobius"/>
    </source>
</evidence>
<feature type="transmembrane region" description="Helical" evidence="1">
    <location>
        <begin position="152"/>
        <end position="170"/>
    </location>
</feature>
<sequence>MTGESEITEHRFGLCPKQPVVCVSQTVIDNQHEPFCAGGPDGGGGMSGSVRRGIGAALFGMRTLNQNRNLLWFAVLAGLVLAGNTIGQSSRYFISWNMHMQLGIMYDVLEFLIEFATIFCLVFLLVVLFLSIPREEGVSSSLFAGIAEAKKYLKAISIWSFLLSLAGIFLDKALNSQSLLGWPQELWKFNLFGYFNSFIFSTLSSFPFNLSLRWDLFTEIPGYGGRSVLFWIYPGLVETLMMSVINLLLLILTLFVVPLIVLEQKTLREAVAGSFALMKKIRVEAAACAVFLGVLVLGVFLMYLLVEAAHGIFAPMEVVSYIPSVTWTAIGLFYDIILFSVVFVVATVGGIAVLDLYNSAKSRQEYRFLEPESCL</sequence>
<keyword evidence="1" id="KW-0812">Transmembrane</keyword>
<dbReference type="Proteomes" id="UP000006565">
    <property type="component" value="Chromosome"/>
</dbReference>
<reference evidence="2 3" key="1">
    <citation type="journal article" date="2010" name="Stand. Genomic Sci.">
        <title>Complete genome sequence of Methanoplanus petrolearius type strain (SEBR 4847).</title>
        <authorList>
            <person name="Brambilla E."/>
            <person name="Djao O.D."/>
            <person name="Daligault H."/>
            <person name="Lapidus A."/>
            <person name="Lucas S."/>
            <person name="Hammon N."/>
            <person name="Nolan M."/>
            <person name="Tice H."/>
            <person name="Cheng J.F."/>
            <person name="Han C."/>
            <person name="Tapia R."/>
            <person name="Goodwin L."/>
            <person name="Pitluck S."/>
            <person name="Liolios K."/>
            <person name="Ivanova N."/>
            <person name="Mavromatis K."/>
            <person name="Mikhailova N."/>
            <person name="Pati A."/>
            <person name="Chen A."/>
            <person name="Palaniappan K."/>
            <person name="Land M."/>
            <person name="Hauser L."/>
            <person name="Chang Y.J."/>
            <person name="Jeffries C.D."/>
            <person name="Rohde M."/>
            <person name="Spring S."/>
            <person name="Sikorski J."/>
            <person name="Goker M."/>
            <person name="Woyke T."/>
            <person name="Bristow J."/>
            <person name="Eisen J.A."/>
            <person name="Markowitz V."/>
            <person name="Hugenholtz P."/>
            <person name="Kyrpides N.C."/>
            <person name="Klenk H.P."/>
        </authorList>
    </citation>
    <scope>NUCLEOTIDE SEQUENCE [LARGE SCALE GENOMIC DNA]</scope>
    <source>
        <strain evidence="3">DSM 11571 / OCM 486 / SEBR 4847</strain>
    </source>
</reference>
<dbReference type="AlphaFoldDB" id="E1RCZ8"/>
<dbReference type="GeneID" id="9743597"/>
<dbReference type="STRING" id="679926.Mpet_1132"/>
<evidence type="ECO:0000313" key="2">
    <source>
        <dbReference type="EMBL" id="ADN35898.1"/>
    </source>
</evidence>
<accession>E1RCZ8</accession>
<name>E1RCZ8_METP4</name>
<keyword evidence="3" id="KW-1185">Reference proteome</keyword>
<dbReference type="RefSeq" id="WP_013329076.1">
    <property type="nucleotide sequence ID" value="NC_014507.1"/>
</dbReference>
<keyword evidence="1" id="KW-1133">Transmembrane helix</keyword>
<keyword evidence="1" id="KW-0472">Membrane</keyword>
<protein>
    <submittedName>
        <fullName evidence="2">Uncharacterized protein</fullName>
    </submittedName>
</protein>
<feature type="transmembrane region" description="Helical" evidence="1">
    <location>
        <begin position="230"/>
        <end position="262"/>
    </location>
</feature>
<organism evidence="2 3">
    <name type="scientific">Methanolacinia petrolearia (strain DSM 11571 / OCM 486 / SEBR 4847)</name>
    <name type="common">Methanoplanus petrolearius</name>
    <dbReference type="NCBI Taxonomy" id="679926"/>
    <lineage>
        <taxon>Archaea</taxon>
        <taxon>Methanobacteriati</taxon>
        <taxon>Methanobacteriota</taxon>
        <taxon>Stenosarchaea group</taxon>
        <taxon>Methanomicrobia</taxon>
        <taxon>Methanomicrobiales</taxon>
        <taxon>Methanomicrobiaceae</taxon>
        <taxon>Methanolacinia</taxon>
    </lineage>
</organism>